<reference evidence="1" key="2">
    <citation type="submission" date="2024-05" db="EMBL/GenBank/DDBJ databases">
        <title>Rhodohalobacter halophilus gen. nov., sp. nov., a moderately halophilic member of the family Balneolaceae.</title>
        <authorList>
            <person name="Xia J."/>
        </authorList>
    </citation>
    <scope>NUCLEOTIDE SEQUENCE</scope>
    <source>
        <strain evidence="1">WB101</strain>
    </source>
</reference>
<evidence type="ECO:0000313" key="2">
    <source>
        <dbReference type="Proteomes" id="UP001165366"/>
    </source>
</evidence>
<dbReference type="Proteomes" id="UP001165366">
    <property type="component" value="Unassembled WGS sequence"/>
</dbReference>
<keyword evidence="2" id="KW-1185">Reference proteome</keyword>
<evidence type="ECO:0000313" key="1">
    <source>
        <dbReference type="EMBL" id="MCG2588366.1"/>
    </source>
</evidence>
<evidence type="ECO:0008006" key="3">
    <source>
        <dbReference type="Google" id="ProtNLM"/>
    </source>
</evidence>
<proteinExistence type="predicted"/>
<accession>A0ABS9KBZ7</accession>
<name>A0ABS9KBZ7_9BACT</name>
<reference evidence="1" key="1">
    <citation type="submission" date="2022-01" db="EMBL/GenBank/DDBJ databases">
        <authorList>
            <person name="Wang Y."/>
        </authorList>
    </citation>
    <scope>NUCLEOTIDE SEQUENCE</scope>
    <source>
        <strain evidence="1">WB101</strain>
    </source>
</reference>
<dbReference type="RefSeq" id="WP_237853208.1">
    <property type="nucleotide sequence ID" value="NZ_JAKLWS010000006.1"/>
</dbReference>
<sequence>MALYDYLNRIRRLDALIRQKRTGSPKELAEKLDISERWLYIFLDELKTELDCPIRYDRRRQSYVYKKPGKVVIGFRKEMKKWELKTVSGGKKSRLFSHCMYKCSGLDYTMNAAKKFG</sequence>
<gene>
    <name evidence="1" type="ORF">L6773_07315</name>
</gene>
<comment type="caution">
    <text evidence="1">The sequence shown here is derived from an EMBL/GenBank/DDBJ whole genome shotgun (WGS) entry which is preliminary data.</text>
</comment>
<dbReference type="EMBL" id="JAKLWS010000006">
    <property type="protein sequence ID" value="MCG2588366.1"/>
    <property type="molecule type" value="Genomic_DNA"/>
</dbReference>
<organism evidence="1 2">
    <name type="scientific">Rhodohalobacter sulfatireducens</name>
    <dbReference type="NCBI Taxonomy" id="2911366"/>
    <lineage>
        <taxon>Bacteria</taxon>
        <taxon>Pseudomonadati</taxon>
        <taxon>Balneolota</taxon>
        <taxon>Balneolia</taxon>
        <taxon>Balneolales</taxon>
        <taxon>Balneolaceae</taxon>
        <taxon>Rhodohalobacter</taxon>
    </lineage>
</organism>
<protein>
    <recommendedName>
        <fullName evidence="3">HTH domain-containing protein</fullName>
    </recommendedName>
</protein>